<feature type="domain" description="AtuA-like ferredoxin-fold" evidence="2">
    <location>
        <begin position="488"/>
        <end position="591"/>
    </location>
</feature>
<dbReference type="EMBL" id="JABWMH010000004">
    <property type="protein sequence ID" value="NVD29041.1"/>
    <property type="molecule type" value="Genomic_DNA"/>
</dbReference>
<comment type="caution">
    <text evidence="3">The sequence shown here is derived from an EMBL/GenBank/DDBJ whole genome shotgun (WGS) entry which is preliminary data.</text>
</comment>
<feature type="domain" description="Acyclic terpene utilisation N-terminal" evidence="1">
    <location>
        <begin position="6"/>
        <end position="448"/>
    </location>
</feature>
<dbReference type="RefSeq" id="WP_176280477.1">
    <property type="nucleotide sequence ID" value="NZ_JABWMH010000004.1"/>
</dbReference>
<dbReference type="PANTHER" id="PTHR47708">
    <property type="match status" value="1"/>
</dbReference>
<dbReference type="PANTHER" id="PTHR47708:SF2">
    <property type="entry name" value="SI:CH73-132F6.5"/>
    <property type="match status" value="1"/>
</dbReference>
<keyword evidence="4" id="KW-1185">Reference proteome</keyword>
<proteinExistence type="predicted"/>
<sequence length="608" mass="63136">MPDKIIRIGGASGFWGESAIATPQLLGAGVDYLVYDYLAEITMSIMARAHARDPAAGFAGDFISAVLKPHAKAIAAQGVKVIANAGGVNPASCGKAARALIKEQGLDLKVAVITGDNLLADVDAIAADAPAEMFTGAAFPDKDKIASINAYLGAFPIARALAEGADIVITGRCVDSAVTLGACIHEFGWSESDYDLLASGSLAGHLLECGPQATGGNYTDWEDAGDIANIGYPIGSVSADGSFTVTKPDGTAGCVTVGTVSEQMLYEIGDPQAYFLPDVVCDFSSVEIAQTGPDMVRVSPAKGYPAPDHYKTCLTYGEGFRGGTSVSFYGFDAARKAQKFCDNVLVRANNILRGHNLGDYSETSVEIIGAGSQFGDFAPSHEPREVVAKIAAKHSEAAAIGILLRELTGLGLSTPPGLSGFSGARAKPSPVVRLFSYLTPKGALPVEIDVDGRKIAFQDADAVAFDPAAIQRPPAPQTPDGQDAATEVPLIRLAWARSGDKGNKANIGVIARDPDYLPYIWAALTPASVADRFAHFIEGGADPAKVDKYSLPGSHAINFLIDSILGGGGMASIRNDAQGKGYGQILLAHPVAIPAALADKLDDQQGMI</sequence>
<dbReference type="Pfam" id="PF23544">
    <property type="entry name" value="AtuA_ferredoxin"/>
    <property type="match status" value="1"/>
</dbReference>
<evidence type="ECO:0000313" key="3">
    <source>
        <dbReference type="EMBL" id="NVD29041.1"/>
    </source>
</evidence>
<dbReference type="InterPro" id="IPR010839">
    <property type="entry name" value="AtuA_N"/>
</dbReference>
<dbReference type="InterPro" id="IPR056362">
    <property type="entry name" value="AtuA-like_ferredoxin_dom"/>
</dbReference>
<dbReference type="Pfam" id="PF07287">
    <property type="entry name" value="AtuA"/>
    <property type="match status" value="1"/>
</dbReference>
<organism evidence="3 4">
    <name type="scientific">Parasphingorhabdus flavimaris</name>
    <dbReference type="NCBI Taxonomy" id="266812"/>
    <lineage>
        <taxon>Bacteria</taxon>
        <taxon>Pseudomonadati</taxon>
        <taxon>Pseudomonadota</taxon>
        <taxon>Alphaproteobacteria</taxon>
        <taxon>Sphingomonadales</taxon>
        <taxon>Sphingomonadaceae</taxon>
        <taxon>Parasphingorhabdus</taxon>
    </lineage>
</organism>
<evidence type="ECO:0000313" key="4">
    <source>
        <dbReference type="Proteomes" id="UP000652427"/>
    </source>
</evidence>
<evidence type="ECO:0000259" key="1">
    <source>
        <dbReference type="Pfam" id="PF07287"/>
    </source>
</evidence>
<reference evidence="3 4" key="1">
    <citation type="submission" date="2020-06" db="EMBL/GenBank/DDBJ databases">
        <authorList>
            <person name="Kim S.-J."/>
            <person name="Park S.-J."/>
        </authorList>
    </citation>
    <scope>NUCLEOTIDE SEQUENCE [LARGE SCALE GENOMIC DNA]</scope>
    <source>
        <strain evidence="3 4">SW-151</strain>
    </source>
</reference>
<evidence type="ECO:0000259" key="2">
    <source>
        <dbReference type="Pfam" id="PF23544"/>
    </source>
</evidence>
<accession>A0ABX2N5P5</accession>
<dbReference type="Proteomes" id="UP000652427">
    <property type="component" value="Unassembled WGS sequence"/>
</dbReference>
<gene>
    <name evidence="3" type="ORF">HUO14_14165</name>
</gene>
<protein>
    <submittedName>
        <fullName evidence="3">DUF1446 domain-containing protein</fullName>
    </submittedName>
</protein>
<name>A0ABX2N5P5_9SPHN</name>